<dbReference type="PANTHER" id="PTHR33164">
    <property type="entry name" value="TRANSCRIPTIONAL REGULATOR, MARR FAMILY"/>
    <property type="match status" value="1"/>
</dbReference>
<proteinExistence type="predicted"/>
<evidence type="ECO:0000313" key="3">
    <source>
        <dbReference type="Proteomes" id="UP000283374"/>
    </source>
</evidence>
<dbReference type="EMBL" id="QWKP01000090">
    <property type="protein sequence ID" value="RHA44340.1"/>
    <property type="molecule type" value="Genomic_DNA"/>
</dbReference>
<dbReference type="OrthoDB" id="8635520at2"/>
<dbReference type="SMART" id="SM00347">
    <property type="entry name" value="HTH_MARR"/>
    <property type="match status" value="1"/>
</dbReference>
<name>A0A413RQZ0_9CELL</name>
<feature type="domain" description="HTH marR-type" evidence="1">
    <location>
        <begin position="1"/>
        <end position="155"/>
    </location>
</feature>
<sequence>MGTTDTTSPVDVQWLTEAEQQDWRAFRDGTIRLFDVIAHELDSNSGLSPHEYEVLVRLSEAPARTQRMSELADDLAHSRSRLTHTIRRMEERGLVERSACSADARGVNCAMTELGWTTLVAAAPLHVQSVRDHLVDVLTPEQFRALGDAMAAVREHLVSGPCHAATEC</sequence>
<dbReference type="RefSeq" id="WP_118765776.1">
    <property type="nucleotide sequence ID" value="NZ_QWKP01000090.1"/>
</dbReference>
<dbReference type="PANTHER" id="PTHR33164:SF99">
    <property type="entry name" value="MARR FAMILY REGULATORY PROTEIN"/>
    <property type="match status" value="1"/>
</dbReference>
<dbReference type="InterPro" id="IPR000835">
    <property type="entry name" value="HTH_MarR-typ"/>
</dbReference>
<accession>A0A413RQZ0</accession>
<evidence type="ECO:0000259" key="1">
    <source>
        <dbReference type="PROSITE" id="PS50995"/>
    </source>
</evidence>
<organism evidence="2 3">
    <name type="scientific">Cellulomonas rhizosphaerae</name>
    <dbReference type="NCBI Taxonomy" id="2293719"/>
    <lineage>
        <taxon>Bacteria</taxon>
        <taxon>Bacillati</taxon>
        <taxon>Actinomycetota</taxon>
        <taxon>Actinomycetes</taxon>
        <taxon>Micrococcales</taxon>
        <taxon>Cellulomonadaceae</taxon>
        <taxon>Cellulomonas</taxon>
    </lineage>
</organism>
<dbReference type="Pfam" id="PF01047">
    <property type="entry name" value="MarR"/>
    <property type="match status" value="1"/>
</dbReference>
<comment type="caution">
    <text evidence="2">The sequence shown here is derived from an EMBL/GenBank/DDBJ whole genome shotgun (WGS) entry which is preliminary data.</text>
</comment>
<dbReference type="Proteomes" id="UP000283374">
    <property type="component" value="Unassembled WGS sequence"/>
</dbReference>
<reference evidence="2 3" key="1">
    <citation type="submission" date="2018-08" db="EMBL/GenBank/DDBJ databases">
        <title>Cellulomonas rhizosphaerae sp. nov., a novel actinomycete isolated from soil.</title>
        <authorList>
            <person name="Tian Y."/>
        </authorList>
    </citation>
    <scope>NUCLEOTIDE SEQUENCE [LARGE SCALE GENOMIC DNA]</scope>
    <source>
        <strain evidence="2 3">NEAU-TCZ24</strain>
    </source>
</reference>
<dbReference type="SUPFAM" id="SSF46785">
    <property type="entry name" value="Winged helix' DNA-binding domain"/>
    <property type="match status" value="1"/>
</dbReference>
<evidence type="ECO:0000313" key="2">
    <source>
        <dbReference type="EMBL" id="RHA44340.1"/>
    </source>
</evidence>
<dbReference type="GO" id="GO:0006950">
    <property type="term" value="P:response to stress"/>
    <property type="evidence" value="ECO:0007669"/>
    <property type="project" value="TreeGrafter"/>
</dbReference>
<keyword evidence="3" id="KW-1185">Reference proteome</keyword>
<protein>
    <submittedName>
        <fullName evidence="2">MarR family transcriptional regulator</fullName>
    </submittedName>
</protein>
<dbReference type="InterPro" id="IPR036388">
    <property type="entry name" value="WH-like_DNA-bd_sf"/>
</dbReference>
<dbReference type="PROSITE" id="PS50995">
    <property type="entry name" value="HTH_MARR_2"/>
    <property type="match status" value="1"/>
</dbReference>
<gene>
    <name evidence="2" type="ORF">D1825_01730</name>
</gene>
<dbReference type="InterPro" id="IPR039422">
    <property type="entry name" value="MarR/SlyA-like"/>
</dbReference>
<dbReference type="InterPro" id="IPR036390">
    <property type="entry name" value="WH_DNA-bd_sf"/>
</dbReference>
<dbReference type="Gene3D" id="1.10.10.10">
    <property type="entry name" value="Winged helix-like DNA-binding domain superfamily/Winged helix DNA-binding domain"/>
    <property type="match status" value="1"/>
</dbReference>
<dbReference type="GO" id="GO:0003700">
    <property type="term" value="F:DNA-binding transcription factor activity"/>
    <property type="evidence" value="ECO:0007669"/>
    <property type="project" value="InterPro"/>
</dbReference>
<dbReference type="AlphaFoldDB" id="A0A413RQZ0"/>